<dbReference type="Pfam" id="PF00756">
    <property type="entry name" value="Esterase"/>
    <property type="match status" value="1"/>
</dbReference>
<dbReference type="EMBL" id="JACHGW010000002">
    <property type="protein sequence ID" value="MBB6051173.1"/>
    <property type="molecule type" value="Genomic_DNA"/>
</dbReference>
<dbReference type="InterPro" id="IPR050583">
    <property type="entry name" value="Mycobacterial_A85_antigen"/>
</dbReference>
<dbReference type="InterPro" id="IPR000801">
    <property type="entry name" value="Esterase-like"/>
</dbReference>
<feature type="domain" description="Glycoside hydrolase family 13 N-terminal" evidence="2">
    <location>
        <begin position="42"/>
        <end position="105"/>
    </location>
</feature>
<sequence>MKTPKTLLVSLAALALASSFASPVGAQPPQFQRPPQFESVEYSPERKLTFRLLAPKATDVRLGTSDLPVTGFGGVRMKKGESGIWEVTIGPVPAGAYRYNFSVDGITALDPKNPATSESMGNSWSLAVVPGAEWMDTKNVPHGAVASITYHSTALGKARRMHVYTPPGYEKGSASYPVFYLLHGAGDSDDSWTSVGRAGFILDNLIAAGKAKPMIVVMPAGHTGPFGSGGITNQDAFVSDFNKDIQPYIEKTYRTKNDRASRAIAGLSMGGFQTLAVAIPRLADFGYIGVYSSGLFGIVPMGAPGQTAPPAPARFPWEEQNKAILDNAALKKGLKLVWFGIGKDDFLLTTSNATVALLTKHGFTVTNHETGGGHTWLNWRDYLIEFAPKLFR</sequence>
<proteinExistence type="predicted"/>
<dbReference type="GO" id="GO:0016747">
    <property type="term" value="F:acyltransferase activity, transferring groups other than amino-acyl groups"/>
    <property type="evidence" value="ECO:0007669"/>
    <property type="project" value="TreeGrafter"/>
</dbReference>
<evidence type="ECO:0000313" key="3">
    <source>
        <dbReference type="EMBL" id="MBB6051173.1"/>
    </source>
</evidence>
<dbReference type="InterPro" id="IPR029058">
    <property type="entry name" value="AB_hydrolase_fold"/>
</dbReference>
<organism evidence="3 4">
    <name type="scientific">Armatimonas rosea</name>
    <dbReference type="NCBI Taxonomy" id="685828"/>
    <lineage>
        <taxon>Bacteria</taxon>
        <taxon>Bacillati</taxon>
        <taxon>Armatimonadota</taxon>
        <taxon>Armatimonadia</taxon>
        <taxon>Armatimonadales</taxon>
        <taxon>Armatimonadaceae</taxon>
        <taxon>Armatimonas</taxon>
    </lineage>
</organism>
<dbReference type="PANTHER" id="PTHR48098:SF1">
    <property type="entry name" value="DIACYLGLYCEROL ACYLTRANSFERASE_MYCOLYLTRANSFERASE AG85A"/>
    <property type="match status" value="1"/>
</dbReference>
<comment type="caution">
    <text evidence="3">The sequence shown here is derived from an EMBL/GenBank/DDBJ whole genome shotgun (WGS) entry which is preliminary data.</text>
</comment>
<dbReference type="InterPro" id="IPR013783">
    <property type="entry name" value="Ig-like_fold"/>
</dbReference>
<dbReference type="InterPro" id="IPR004193">
    <property type="entry name" value="Glyco_hydro_13_N"/>
</dbReference>
<dbReference type="CDD" id="cd11294">
    <property type="entry name" value="E_set_Esterase_like_N"/>
    <property type="match status" value="1"/>
</dbReference>
<dbReference type="GO" id="GO:0004553">
    <property type="term" value="F:hydrolase activity, hydrolyzing O-glycosyl compounds"/>
    <property type="evidence" value="ECO:0007669"/>
    <property type="project" value="InterPro"/>
</dbReference>
<dbReference type="SUPFAM" id="SSF81296">
    <property type="entry name" value="E set domains"/>
    <property type="match status" value="1"/>
</dbReference>
<dbReference type="Proteomes" id="UP000520814">
    <property type="component" value="Unassembled WGS sequence"/>
</dbReference>
<name>A0A7W9SS10_ARMRO</name>
<dbReference type="InterPro" id="IPR014756">
    <property type="entry name" value="Ig_E-set"/>
</dbReference>
<feature type="chain" id="PRO_5030813487" evidence="1">
    <location>
        <begin position="27"/>
        <end position="392"/>
    </location>
</feature>
<dbReference type="AlphaFoldDB" id="A0A7W9SS10"/>
<dbReference type="SUPFAM" id="SSF53474">
    <property type="entry name" value="alpha/beta-Hydrolases"/>
    <property type="match status" value="1"/>
</dbReference>
<evidence type="ECO:0000313" key="4">
    <source>
        <dbReference type="Proteomes" id="UP000520814"/>
    </source>
</evidence>
<dbReference type="Pfam" id="PF02922">
    <property type="entry name" value="CBM_48"/>
    <property type="match status" value="1"/>
</dbReference>
<protein>
    <submittedName>
        <fullName evidence="3">Enterochelin esterase family protein</fullName>
    </submittedName>
</protein>
<dbReference type="RefSeq" id="WP_184197481.1">
    <property type="nucleotide sequence ID" value="NZ_JACHGW010000002.1"/>
</dbReference>
<feature type="signal peptide" evidence="1">
    <location>
        <begin position="1"/>
        <end position="26"/>
    </location>
</feature>
<gene>
    <name evidence="3" type="ORF">HNQ39_002964</name>
</gene>
<evidence type="ECO:0000259" key="2">
    <source>
        <dbReference type="Pfam" id="PF02922"/>
    </source>
</evidence>
<dbReference type="Gene3D" id="3.40.50.1820">
    <property type="entry name" value="alpha/beta hydrolase"/>
    <property type="match status" value="1"/>
</dbReference>
<dbReference type="Gene3D" id="2.60.40.10">
    <property type="entry name" value="Immunoglobulins"/>
    <property type="match status" value="1"/>
</dbReference>
<dbReference type="PANTHER" id="PTHR48098">
    <property type="entry name" value="ENTEROCHELIN ESTERASE-RELATED"/>
    <property type="match status" value="1"/>
</dbReference>
<keyword evidence="1" id="KW-0732">Signal</keyword>
<accession>A0A7W9SS10</accession>
<keyword evidence="4" id="KW-1185">Reference proteome</keyword>
<dbReference type="GO" id="GO:0005975">
    <property type="term" value="P:carbohydrate metabolic process"/>
    <property type="evidence" value="ECO:0007669"/>
    <property type="project" value="InterPro"/>
</dbReference>
<reference evidence="3 4" key="1">
    <citation type="submission" date="2020-08" db="EMBL/GenBank/DDBJ databases">
        <title>Genomic Encyclopedia of Type Strains, Phase IV (KMG-IV): sequencing the most valuable type-strain genomes for metagenomic binning, comparative biology and taxonomic classification.</title>
        <authorList>
            <person name="Goeker M."/>
        </authorList>
    </citation>
    <scope>NUCLEOTIDE SEQUENCE [LARGE SCALE GENOMIC DNA]</scope>
    <source>
        <strain evidence="3 4">DSM 23562</strain>
    </source>
</reference>
<evidence type="ECO:0000256" key="1">
    <source>
        <dbReference type="SAM" id="SignalP"/>
    </source>
</evidence>